<evidence type="ECO:0000313" key="3">
    <source>
        <dbReference type="Proteomes" id="UP000031668"/>
    </source>
</evidence>
<dbReference type="EMBL" id="JWZT01000012">
    <property type="protein sequence ID" value="KII75183.1"/>
    <property type="molecule type" value="Genomic_DNA"/>
</dbReference>
<name>A0A0C2JZU2_THEKT</name>
<evidence type="ECO:0000256" key="1">
    <source>
        <dbReference type="SAM" id="Phobius"/>
    </source>
</evidence>
<keyword evidence="1" id="KW-0472">Membrane</keyword>
<keyword evidence="1" id="KW-1133">Transmembrane helix</keyword>
<accession>A0A0C2JZU2</accession>
<reference evidence="2 3" key="1">
    <citation type="journal article" date="2014" name="Genome Biol. Evol.">
        <title>The genome of the myxosporean Thelohanellus kitauei shows adaptations to nutrient acquisition within its fish host.</title>
        <authorList>
            <person name="Yang Y."/>
            <person name="Xiong J."/>
            <person name="Zhou Z."/>
            <person name="Huo F."/>
            <person name="Miao W."/>
            <person name="Ran C."/>
            <person name="Liu Y."/>
            <person name="Zhang J."/>
            <person name="Feng J."/>
            <person name="Wang M."/>
            <person name="Wang M."/>
            <person name="Wang L."/>
            <person name="Yao B."/>
        </authorList>
    </citation>
    <scope>NUCLEOTIDE SEQUENCE [LARGE SCALE GENOMIC DNA]</scope>
    <source>
        <strain evidence="2">Wuqing</strain>
    </source>
</reference>
<keyword evidence="1" id="KW-0812">Transmembrane</keyword>
<dbReference type="AlphaFoldDB" id="A0A0C2JZU2"/>
<dbReference type="Proteomes" id="UP000031668">
    <property type="component" value="Unassembled WGS sequence"/>
</dbReference>
<organism evidence="2 3">
    <name type="scientific">Thelohanellus kitauei</name>
    <name type="common">Myxosporean</name>
    <dbReference type="NCBI Taxonomy" id="669202"/>
    <lineage>
        <taxon>Eukaryota</taxon>
        <taxon>Metazoa</taxon>
        <taxon>Cnidaria</taxon>
        <taxon>Myxozoa</taxon>
        <taxon>Myxosporea</taxon>
        <taxon>Bivalvulida</taxon>
        <taxon>Platysporina</taxon>
        <taxon>Myxobolidae</taxon>
        <taxon>Thelohanellus</taxon>
    </lineage>
</organism>
<gene>
    <name evidence="2" type="ORF">RF11_06496</name>
</gene>
<protein>
    <submittedName>
        <fullName evidence="2">Uncharacterized protein</fullName>
    </submittedName>
</protein>
<keyword evidence="3" id="KW-1185">Reference proteome</keyword>
<evidence type="ECO:0000313" key="2">
    <source>
        <dbReference type="EMBL" id="KII75183.1"/>
    </source>
</evidence>
<proteinExistence type="predicted"/>
<sequence length="147" mass="17362">MTTTIKEHNCVSQHAPGTFGAVVLYNDKYTHSILKTFSLIDKATFNLICISLYISLFSRIILSKDIPRRYLENMCDKYDFTILMHFPLFMFCLHMLECLLFLYYHIRINTEMIMIKCEFKKADESREGTNPNYVLELKVLNPKDKLE</sequence>
<feature type="transmembrane region" description="Helical" evidence="1">
    <location>
        <begin position="82"/>
        <end position="106"/>
    </location>
</feature>
<feature type="transmembrane region" description="Helical" evidence="1">
    <location>
        <begin position="43"/>
        <end position="62"/>
    </location>
</feature>
<comment type="caution">
    <text evidence="2">The sequence shown here is derived from an EMBL/GenBank/DDBJ whole genome shotgun (WGS) entry which is preliminary data.</text>
</comment>